<keyword evidence="11" id="KW-1185">Reference proteome</keyword>
<evidence type="ECO:0000256" key="3">
    <source>
        <dbReference type="ARBA" id="ARBA00012314"/>
    </source>
</evidence>
<keyword evidence="6" id="KW-0479">Metal-binding</keyword>
<evidence type="ECO:0000256" key="1">
    <source>
        <dbReference type="ARBA" id="ARBA00001971"/>
    </source>
</evidence>
<dbReference type="Gene3D" id="2.40.180.10">
    <property type="entry name" value="Catalase core domain"/>
    <property type="match status" value="1"/>
</dbReference>
<dbReference type="InterPro" id="IPR020835">
    <property type="entry name" value="Catalase_sf"/>
</dbReference>
<dbReference type="PANTHER" id="PTHR42821">
    <property type="entry name" value="CATALASE"/>
    <property type="match status" value="1"/>
</dbReference>
<sequence length="97" mass="11634">MNHPVCPVMNFKRDRTPFHRIYESKVNYWPNRFVAYELETVSCQEYATKVVGLKLRIKGAKFPEHYSQVQFFFNSLTKHEKTDTHRRCTRIAAEPLR</sequence>
<evidence type="ECO:0000256" key="7">
    <source>
        <dbReference type="ARBA" id="ARBA00023002"/>
    </source>
</evidence>
<dbReference type="GO" id="GO:0005829">
    <property type="term" value="C:cytosol"/>
    <property type="evidence" value="ECO:0007669"/>
    <property type="project" value="TreeGrafter"/>
</dbReference>
<gene>
    <name evidence="10" type="ORF">GSTUAT00000178001</name>
</gene>
<proteinExistence type="inferred from homology"/>
<evidence type="ECO:0000256" key="6">
    <source>
        <dbReference type="ARBA" id="ARBA00022723"/>
    </source>
</evidence>
<keyword evidence="8" id="KW-0408">Iron</keyword>
<reference evidence="10" key="1">
    <citation type="submission" date="2015-10" db="EMBL/GenBank/DDBJ databases">
        <authorList>
            <person name="Regsiter A."/>
            <person name="william w."/>
        </authorList>
    </citation>
    <scope>NUCLEOTIDE SEQUENCE</scope>
    <source>
        <strain evidence="10">Montdore</strain>
    </source>
</reference>
<dbReference type="GO" id="GO:0046872">
    <property type="term" value="F:metal ion binding"/>
    <property type="evidence" value="ECO:0007669"/>
    <property type="project" value="UniProtKB-KW"/>
</dbReference>
<keyword evidence="9" id="KW-0376">Hydrogen peroxide</keyword>
<evidence type="ECO:0000256" key="8">
    <source>
        <dbReference type="ARBA" id="ARBA00023004"/>
    </source>
</evidence>
<dbReference type="EMBL" id="LN890943">
    <property type="protein sequence ID" value="CUS15901.1"/>
    <property type="molecule type" value="Genomic_DNA"/>
</dbReference>
<dbReference type="AlphaFoldDB" id="A0A292Q9Y5"/>
<comment type="cofactor">
    <cofactor evidence="1">
        <name>heme</name>
        <dbReference type="ChEBI" id="CHEBI:30413"/>
    </cofactor>
</comment>
<dbReference type="PANTHER" id="PTHR42821:SF1">
    <property type="entry name" value="CATALASE-B"/>
    <property type="match status" value="1"/>
</dbReference>
<evidence type="ECO:0000313" key="10">
    <source>
        <dbReference type="EMBL" id="CUS15901.1"/>
    </source>
</evidence>
<dbReference type="GO" id="GO:0042744">
    <property type="term" value="P:hydrogen peroxide catabolic process"/>
    <property type="evidence" value="ECO:0007669"/>
    <property type="project" value="UniProtKB-KW"/>
</dbReference>
<accession>A0A292Q9Y5</accession>
<keyword evidence="5" id="KW-0349">Heme</keyword>
<evidence type="ECO:0000256" key="9">
    <source>
        <dbReference type="ARBA" id="ARBA00023324"/>
    </source>
</evidence>
<dbReference type="GO" id="GO:0020037">
    <property type="term" value="F:heme binding"/>
    <property type="evidence" value="ECO:0007669"/>
    <property type="project" value="InterPro"/>
</dbReference>
<name>A0A292Q9Y5_9PEZI</name>
<comment type="similarity">
    <text evidence="2">Belongs to the catalase family.</text>
</comment>
<organism evidence="10 11">
    <name type="scientific">Tuber aestivum</name>
    <name type="common">summer truffle</name>
    <dbReference type="NCBI Taxonomy" id="59557"/>
    <lineage>
        <taxon>Eukaryota</taxon>
        <taxon>Fungi</taxon>
        <taxon>Dikarya</taxon>
        <taxon>Ascomycota</taxon>
        <taxon>Pezizomycotina</taxon>
        <taxon>Pezizomycetes</taxon>
        <taxon>Pezizales</taxon>
        <taxon>Tuberaceae</taxon>
        <taxon>Tuber</taxon>
    </lineage>
</organism>
<protein>
    <recommendedName>
        <fullName evidence="3">catalase</fullName>
        <ecNumber evidence="3">1.11.1.6</ecNumber>
    </recommendedName>
</protein>
<evidence type="ECO:0000256" key="2">
    <source>
        <dbReference type="ARBA" id="ARBA00005329"/>
    </source>
</evidence>
<dbReference type="InterPro" id="IPR024712">
    <property type="entry name" value="Catalase_clade2"/>
</dbReference>
<dbReference type="EC" id="1.11.1.6" evidence="3"/>
<evidence type="ECO:0000313" key="11">
    <source>
        <dbReference type="Proteomes" id="UP001412239"/>
    </source>
</evidence>
<dbReference type="SUPFAM" id="SSF56634">
    <property type="entry name" value="Heme-dependent catalase-like"/>
    <property type="match status" value="1"/>
</dbReference>
<evidence type="ECO:0000256" key="4">
    <source>
        <dbReference type="ARBA" id="ARBA00022559"/>
    </source>
</evidence>
<evidence type="ECO:0000256" key="5">
    <source>
        <dbReference type="ARBA" id="ARBA00022617"/>
    </source>
</evidence>
<keyword evidence="4" id="KW-0575">Peroxidase</keyword>
<dbReference type="GO" id="GO:0006979">
    <property type="term" value="P:response to oxidative stress"/>
    <property type="evidence" value="ECO:0007669"/>
    <property type="project" value="InterPro"/>
</dbReference>
<dbReference type="GO" id="GO:0004096">
    <property type="term" value="F:catalase activity"/>
    <property type="evidence" value="ECO:0007669"/>
    <property type="project" value="UniProtKB-EC"/>
</dbReference>
<keyword evidence="7" id="KW-0560">Oxidoreductase</keyword>
<dbReference type="Proteomes" id="UP001412239">
    <property type="component" value="Unassembled WGS sequence"/>
</dbReference>